<dbReference type="AlphaFoldDB" id="A0A4V3XIV3"/>
<dbReference type="PANTHER" id="PTHR11010">
    <property type="entry name" value="PROTEASE S28 PRO-X CARBOXYPEPTIDASE-RELATED"/>
    <property type="match status" value="1"/>
</dbReference>
<evidence type="ECO:0000256" key="4">
    <source>
        <dbReference type="ARBA" id="ARBA00022801"/>
    </source>
</evidence>
<protein>
    <recommendedName>
        <fullName evidence="9">Peptidase S28</fullName>
    </recommendedName>
</protein>
<dbReference type="EMBL" id="SGPM01000072">
    <property type="protein sequence ID" value="THH30673.1"/>
    <property type="molecule type" value="Genomic_DNA"/>
</dbReference>
<evidence type="ECO:0000256" key="6">
    <source>
        <dbReference type="SAM" id="SignalP"/>
    </source>
</evidence>
<dbReference type="SUPFAM" id="SSF53474">
    <property type="entry name" value="alpha/beta-Hydrolases"/>
    <property type="match status" value="1"/>
</dbReference>
<dbReference type="GO" id="GO:0006508">
    <property type="term" value="P:proteolysis"/>
    <property type="evidence" value="ECO:0007669"/>
    <property type="project" value="UniProtKB-KW"/>
</dbReference>
<keyword evidence="8" id="KW-1185">Reference proteome</keyword>
<gene>
    <name evidence="7" type="ORF">EUX98_g3527</name>
</gene>
<dbReference type="Pfam" id="PF05577">
    <property type="entry name" value="Peptidase_S28"/>
    <property type="match status" value="1"/>
</dbReference>
<dbReference type="Gene3D" id="3.40.50.1820">
    <property type="entry name" value="alpha/beta hydrolase"/>
    <property type="match status" value="2"/>
</dbReference>
<comment type="caution">
    <text evidence="7">The sequence shown here is derived from an EMBL/GenBank/DDBJ whole genome shotgun (WGS) entry which is preliminary data.</text>
</comment>
<sequence length="556" mass="62725">MALKLVTALWLALLLTQSVIASGRFMGGQGVNLWKLKQRNAKSSNTKLEASFDGSQTVLSEDPEGSDAPFPFIGHWFKQPVDHFDPSITRHWRQRYWINTRHYRPNTGAPVIVLDGGETNGYDRMPFLDTGIVDILAKATGGVGVVLEHRYYGTSRPAHDLTTDSLRFLNNSQSLQDSANFMANVKFPGIGEDLTAPNTPWIYYGGSYAGARAAHMRVLYPDLVYGAIASSGVTHASIINWEYAEIIRKAADPKCSKHLEKSIKAIDHLLETGLRTPLKQLFGLGELQHDEDFVALLADPIGNWQAKNWDPAVGSTEFDQFCAALDRPIMPRMDLNETLFYNHETDMVTLPSGIEISLAVLNYAQYIKEKFVSQCPEEDGVEKCFGTFDDEKFQEFSIFDTWRLWTFQVCTEWGYFTTAPPDPDHPRIVSKLLTLEYESMICRQAFPPGKFFTVPAFPNVTIVNALGDFDIAADRLAIIDGEVDPWKPCTPHSSYAKDREDTILRPFKLIPNGVHHYDEFGLKNIEDEPPEILKIHKEMIHFVQEWLKDFKAPNAA</sequence>
<evidence type="ECO:0000256" key="1">
    <source>
        <dbReference type="ARBA" id="ARBA00011079"/>
    </source>
</evidence>
<proteinExistence type="inferred from homology"/>
<evidence type="ECO:0000256" key="5">
    <source>
        <dbReference type="ARBA" id="ARBA00023180"/>
    </source>
</evidence>
<organism evidence="7 8">
    <name type="scientific">Antrodiella citrinella</name>
    <dbReference type="NCBI Taxonomy" id="2447956"/>
    <lineage>
        <taxon>Eukaryota</taxon>
        <taxon>Fungi</taxon>
        <taxon>Dikarya</taxon>
        <taxon>Basidiomycota</taxon>
        <taxon>Agaricomycotina</taxon>
        <taxon>Agaricomycetes</taxon>
        <taxon>Polyporales</taxon>
        <taxon>Steccherinaceae</taxon>
        <taxon>Antrodiella</taxon>
    </lineage>
</organism>
<evidence type="ECO:0000256" key="2">
    <source>
        <dbReference type="ARBA" id="ARBA00022670"/>
    </source>
</evidence>
<comment type="similarity">
    <text evidence="1">Belongs to the peptidase S28 family.</text>
</comment>
<keyword evidence="5" id="KW-0325">Glycoprotein</keyword>
<dbReference type="OrthoDB" id="2130629at2759"/>
<evidence type="ECO:0000256" key="3">
    <source>
        <dbReference type="ARBA" id="ARBA00022729"/>
    </source>
</evidence>
<evidence type="ECO:0008006" key="9">
    <source>
        <dbReference type="Google" id="ProtNLM"/>
    </source>
</evidence>
<feature type="signal peptide" evidence="6">
    <location>
        <begin position="1"/>
        <end position="21"/>
    </location>
</feature>
<keyword evidence="4" id="KW-0378">Hydrolase</keyword>
<keyword evidence="3 6" id="KW-0732">Signal</keyword>
<dbReference type="PANTHER" id="PTHR11010:SF117">
    <property type="entry name" value="SERINE PROTEASE 16"/>
    <property type="match status" value="1"/>
</dbReference>
<dbReference type="InterPro" id="IPR029058">
    <property type="entry name" value="AB_hydrolase_fold"/>
</dbReference>
<evidence type="ECO:0000313" key="7">
    <source>
        <dbReference type="EMBL" id="THH30673.1"/>
    </source>
</evidence>
<evidence type="ECO:0000313" key="8">
    <source>
        <dbReference type="Proteomes" id="UP000308730"/>
    </source>
</evidence>
<dbReference type="Proteomes" id="UP000308730">
    <property type="component" value="Unassembled WGS sequence"/>
</dbReference>
<dbReference type="GO" id="GO:0008239">
    <property type="term" value="F:dipeptidyl-peptidase activity"/>
    <property type="evidence" value="ECO:0007669"/>
    <property type="project" value="TreeGrafter"/>
</dbReference>
<feature type="chain" id="PRO_5020559498" description="Peptidase S28" evidence="6">
    <location>
        <begin position="22"/>
        <end position="556"/>
    </location>
</feature>
<name>A0A4V3XIV3_9APHY</name>
<accession>A0A4V3XIV3</accession>
<keyword evidence="2" id="KW-0645">Protease</keyword>
<dbReference type="InterPro" id="IPR008758">
    <property type="entry name" value="Peptidase_S28"/>
</dbReference>
<dbReference type="GO" id="GO:0070008">
    <property type="term" value="F:serine-type exopeptidase activity"/>
    <property type="evidence" value="ECO:0007669"/>
    <property type="project" value="InterPro"/>
</dbReference>
<reference evidence="7 8" key="1">
    <citation type="submission" date="2019-02" db="EMBL/GenBank/DDBJ databases">
        <title>Genome sequencing of the rare red list fungi Antrodiella citrinella (Flaviporus citrinellus).</title>
        <authorList>
            <person name="Buettner E."/>
            <person name="Kellner H."/>
        </authorList>
    </citation>
    <scope>NUCLEOTIDE SEQUENCE [LARGE SCALE GENOMIC DNA]</scope>
    <source>
        <strain evidence="7 8">DSM 108506</strain>
    </source>
</reference>